<dbReference type="GO" id="GO:0005634">
    <property type="term" value="C:nucleus"/>
    <property type="evidence" value="ECO:0007669"/>
    <property type="project" value="TreeGrafter"/>
</dbReference>
<dbReference type="PANTHER" id="PTHR28083:SF1">
    <property type="entry name" value="GOOD FOR FULL DBP5 ACTIVITY PROTEIN 2"/>
    <property type="match status" value="1"/>
</dbReference>
<keyword evidence="3" id="KW-1185">Reference proteome</keyword>
<gene>
    <name evidence="2" type="ORF">SAMD00023353_5200200</name>
</gene>
<accession>A0A1W2TQI1</accession>
<dbReference type="EMBL" id="DF977497">
    <property type="protein sequence ID" value="GAP90696.1"/>
    <property type="molecule type" value="Genomic_DNA"/>
</dbReference>
<name>A0A1W2TQI1_ROSNE</name>
<organism evidence="2">
    <name type="scientific">Rosellinia necatrix</name>
    <name type="common">White root-rot fungus</name>
    <dbReference type="NCBI Taxonomy" id="77044"/>
    <lineage>
        <taxon>Eukaryota</taxon>
        <taxon>Fungi</taxon>
        <taxon>Dikarya</taxon>
        <taxon>Ascomycota</taxon>
        <taxon>Pezizomycotina</taxon>
        <taxon>Sordariomycetes</taxon>
        <taxon>Xylariomycetidae</taxon>
        <taxon>Xylariales</taxon>
        <taxon>Xylariaceae</taxon>
        <taxon>Rosellinia</taxon>
    </lineage>
</organism>
<dbReference type="OrthoDB" id="5953249at2759"/>
<dbReference type="Gene3D" id="3.30.420.10">
    <property type="entry name" value="Ribonuclease H-like superfamily/Ribonuclease H"/>
    <property type="match status" value="1"/>
</dbReference>
<dbReference type="SUPFAM" id="SSF53098">
    <property type="entry name" value="Ribonuclease H-like"/>
    <property type="match status" value="1"/>
</dbReference>
<dbReference type="Proteomes" id="UP000054516">
    <property type="component" value="Unassembled WGS sequence"/>
</dbReference>
<dbReference type="InterPro" id="IPR012337">
    <property type="entry name" value="RNaseH-like_sf"/>
</dbReference>
<dbReference type="InterPro" id="IPR040151">
    <property type="entry name" value="Gfd2/YDR514C-like"/>
</dbReference>
<dbReference type="AlphaFoldDB" id="A0A1W2TQI1"/>
<feature type="domain" description="Gfd2/YDR514C-like C-terminal" evidence="1">
    <location>
        <begin position="5"/>
        <end position="207"/>
    </location>
</feature>
<evidence type="ECO:0000313" key="3">
    <source>
        <dbReference type="Proteomes" id="UP000054516"/>
    </source>
</evidence>
<proteinExistence type="predicted"/>
<dbReference type="STRING" id="77044.A0A1W2TQI1"/>
<sequence length="280" mass="30902">MDAVLISFDLEVASDRQKLETSAEDLIITQIGFASLDTRDIDVLSSSSDLSRLISVAMYVVKSKAKSKKAARKQERECIFAPARSILQDQVVATIARHLRIPDDLRRGQAEDNLRAVVLVGNSIGEDLRFLRCLGMDIAAFAPMRLIVVDTHTVARFVLPPYHPNLRVPPGHSFSLAGILAQLGYHPRLDVFHNAGNDAVYSLYATLLLVVERGAARELELGITERIRLQYIRRAVSKVLEQSFAIESPDAQPLYPPVMIMLGAGLREIASALVPRPAEP</sequence>
<evidence type="ECO:0000313" key="2">
    <source>
        <dbReference type="EMBL" id="GAP90696.1"/>
    </source>
</evidence>
<evidence type="ECO:0000259" key="1">
    <source>
        <dbReference type="Pfam" id="PF21762"/>
    </source>
</evidence>
<dbReference type="InterPro" id="IPR048519">
    <property type="entry name" value="Gfd2/YDR514C-like_C"/>
</dbReference>
<dbReference type="GO" id="GO:0003676">
    <property type="term" value="F:nucleic acid binding"/>
    <property type="evidence" value="ECO:0007669"/>
    <property type="project" value="InterPro"/>
</dbReference>
<reference evidence="2" key="1">
    <citation type="submission" date="2016-03" db="EMBL/GenBank/DDBJ databases">
        <title>Draft genome sequence of Rosellinia necatrix.</title>
        <authorList>
            <person name="Kanematsu S."/>
        </authorList>
    </citation>
    <scope>NUCLEOTIDE SEQUENCE [LARGE SCALE GENOMIC DNA]</scope>
    <source>
        <strain evidence="2">W97</strain>
    </source>
</reference>
<dbReference type="Pfam" id="PF21762">
    <property type="entry name" value="DEDDh_C"/>
    <property type="match status" value="1"/>
</dbReference>
<dbReference type="PANTHER" id="PTHR28083">
    <property type="entry name" value="GOOD FOR FULL DBP5 ACTIVITY PROTEIN 2"/>
    <property type="match status" value="1"/>
</dbReference>
<protein>
    <recommendedName>
        <fullName evidence="1">Gfd2/YDR514C-like C-terminal domain-containing protein</fullName>
    </recommendedName>
</protein>
<dbReference type="InterPro" id="IPR036397">
    <property type="entry name" value="RNaseH_sf"/>
</dbReference>